<organism evidence="1">
    <name type="scientific">freshwater metagenome</name>
    <dbReference type="NCBI Taxonomy" id="449393"/>
    <lineage>
        <taxon>unclassified sequences</taxon>
        <taxon>metagenomes</taxon>
        <taxon>ecological metagenomes</taxon>
    </lineage>
</organism>
<gene>
    <name evidence="1" type="ORF">UFOPK2158_00955</name>
</gene>
<accession>A0A6J6K9K5</accession>
<evidence type="ECO:0000313" key="1">
    <source>
        <dbReference type="EMBL" id="CAB4646447.1"/>
    </source>
</evidence>
<sequence length="207" mass="22464">MGHQRHGPIVLVGRHHDRRCSQAPDERVNSLTAVFFSLADHPGPGSEKVAPCGHGSPALTASHRMSAHKPGHVGTGLGQTLVNARFDAGDINDCGCRKLLESAPGHLHRHVRRHGNDNQIWSWGTRWEGNTRPVVGGQSHRRGGRVSKRHHHVLISQGKSNTGTEQASTNDVNAPEGCISHRGHASAPRWKMCPDVPGSTHWTPPAY</sequence>
<proteinExistence type="predicted"/>
<dbReference type="EMBL" id="CAEZVY010000097">
    <property type="protein sequence ID" value="CAB4646447.1"/>
    <property type="molecule type" value="Genomic_DNA"/>
</dbReference>
<dbReference type="AlphaFoldDB" id="A0A6J6K9K5"/>
<name>A0A6J6K9K5_9ZZZZ</name>
<protein>
    <submittedName>
        <fullName evidence="1">Unannotated protein</fullName>
    </submittedName>
</protein>
<reference evidence="1" key="1">
    <citation type="submission" date="2020-05" db="EMBL/GenBank/DDBJ databases">
        <authorList>
            <person name="Chiriac C."/>
            <person name="Salcher M."/>
            <person name="Ghai R."/>
            <person name="Kavagutti S V."/>
        </authorList>
    </citation>
    <scope>NUCLEOTIDE SEQUENCE</scope>
</reference>